<sequence>MNRVVPVTDFNLFSSFDSNLVLEQQGSLSSRGSPGSGSSGWGGGRGSLPHISGKRNPSANPSVRGGGRFLGLVNCTGCSEQVACTGISVEPLCQVCRLGQGL</sequence>
<evidence type="ECO:0000313" key="2">
    <source>
        <dbReference type="Proteomes" id="UP001157502"/>
    </source>
</evidence>
<name>A0ACC2FWX6_DALPE</name>
<dbReference type="Proteomes" id="UP001157502">
    <property type="component" value="Chromosome 20"/>
</dbReference>
<accession>A0ACC2FWX6</accession>
<evidence type="ECO:0000313" key="1">
    <source>
        <dbReference type="EMBL" id="KAJ7995904.1"/>
    </source>
</evidence>
<proteinExistence type="predicted"/>
<reference evidence="1" key="1">
    <citation type="submission" date="2021-05" db="EMBL/GenBank/DDBJ databases">
        <authorList>
            <person name="Pan Q."/>
            <person name="Jouanno E."/>
            <person name="Zahm M."/>
            <person name="Klopp C."/>
            <person name="Cabau C."/>
            <person name="Louis A."/>
            <person name="Berthelot C."/>
            <person name="Parey E."/>
            <person name="Roest Crollius H."/>
            <person name="Montfort J."/>
            <person name="Robinson-Rechavi M."/>
            <person name="Bouchez O."/>
            <person name="Lampietro C."/>
            <person name="Lopez Roques C."/>
            <person name="Donnadieu C."/>
            <person name="Postlethwait J."/>
            <person name="Bobe J."/>
            <person name="Dillon D."/>
            <person name="Chandos A."/>
            <person name="von Hippel F."/>
            <person name="Guiguen Y."/>
        </authorList>
    </citation>
    <scope>NUCLEOTIDE SEQUENCE</scope>
    <source>
        <strain evidence="1">YG-Jan2019</strain>
    </source>
</reference>
<dbReference type="EMBL" id="CM055747">
    <property type="protein sequence ID" value="KAJ7995904.1"/>
    <property type="molecule type" value="Genomic_DNA"/>
</dbReference>
<organism evidence="1 2">
    <name type="scientific">Dallia pectoralis</name>
    <name type="common">Alaska blackfish</name>
    <dbReference type="NCBI Taxonomy" id="75939"/>
    <lineage>
        <taxon>Eukaryota</taxon>
        <taxon>Metazoa</taxon>
        <taxon>Chordata</taxon>
        <taxon>Craniata</taxon>
        <taxon>Vertebrata</taxon>
        <taxon>Euteleostomi</taxon>
        <taxon>Actinopterygii</taxon>
        <taxon>Neopterygii</taxon>
        <taxon>Teleostei</taxon>
        <taxon>Protacanthopterygii</taxon>
        <taxon>Esociformes</taxon>
        <taxon>Umbridae</taxon>
        <taxon>Dallia</taxon>
    </lineage>
</organism>
<comment type="caution">
    <text evidence="1">The sequence shown here is derived from an EMBL/GenBank/DDBJ whole genome shotgun (WGS) entry which is preliminary data.</text>
</comment>
<gene>
    <name evidence="1" type="ORF">DPEC_G00231540</name>
</gene>
<protein>
    <submittedName>
        <fullName evidence="1">Uncharacterized protein</fullName>
    </submittedName>
</protein>
<keyword evidence="2" id="KW-1185">Reference proteome</keyword>